<reference evidence="3 4" key="1">
    <citation type="submission" date="2019-01" db="EMBL/GenBank/DDBJ databases">
        <title>Vibrio BEI176 sp. nov, a marine bacterium isolated from China: eastern marignal seas.</title>
        <authorList>
            <person name="Li B."/>
        </authorList>
    </citation>
    <scope>NUCLEOTIDE SEQUENCE [LARGE SCALE GENOMIC DNA]</scope>
    <source>
        <strain evidence="3 4">BEI176</strain>
    </source>
</reference>
<evidence type="ECO:0000313" key="3">
    <source>
        <dbReference type="EMBL" id="TFH90911.1"/>
    </source>
</evidence>
<dbReference type="Gene3D" id="3.40.50.1240">
    <property type="entry name" value="Phosphoglycerate mutase-like"/>
    <property type="match status" value="1"/>
</dbReference>
<evidence type="ECO:0000256" key="1">
    <source>
        <dbReference type="PIRSR" id="PIRSR613078-1"/>
    </source>
</evidence>
<dbReference type="RefSeq" id="WP_134836090.1">
    <property type="nucleotide sequence ID" value="NZ_SATR01000021.1"/>
</dbReference>
<feature type="active site" description="Tele-phosphohistidine intermediate" evidence="1">
    <location>
        <position position="18"/>
    </location>
</feature>
<gene>
    <name evidence="3" type="ORF">ELS82_14380</name>
</gene>
<dbReference type="SMART" id="SM00855">
    <property type="entry name" value="PGAM"/>
    <property type="match status" value="1"/>
</dbReference>
<dbReference type="InterPro" id="IPR013078">
    <property type="entry name" value="His_Pase_superF_clade-1"/>
</dbReference>
<dbReference type="GO" id="GO:0016791">
    <property type="term" value="F:phosphatase activity"/>
    <property type="evidence" value="ECO:0007669"/>
    <property type="project" value="TreeGrafter"/>
</dbReference>
<dbReference type="InterPro" id="IPR050275">
    <property type="entry name" value="PGM_Phosphatase"/>
</dbReference>
<dbReference type="GO" id="GO:0005737">
    <property type="term" value="C:cytoplasm"/>
    <property type="evidence" value="ECO:0007669"/>
    <property type="project" value="TreeGrafter"/>
</dbReference>
<keyword evidence="4" id="KW-1185">Reference proteome</keyword>
<organism evidence="3 4">
    <name type="scientific">Vibrio ouci</name>
    <dbReference type="NCBI Taxonomy" id="2499078"/>
    <lineage>
        <taxon>Bacteria</taxon>
        <taxon>Pseudomonadati</taxon>
        <taxon>Pseudomonadota</taxon>
        <taxon>Gammaproteobacteria</taxon>
        <taxon>Vibrionales</taxon>
        <taxon>Vibrionaceae</taxon>
        <taxon>Vibrio</taxon>
    </lineage>
</organism>
<dbReference type="AlphaFoldDB" id="A0A4Y8WF35"/>
<name>A0A4Y8WF35_9VIBR</name>
<feature type="binding site" evidence="2">
    <location>
        <position position="64"/>
    </location>
    <ligand>
        <name>substrate</name>
    </ligand>
</feature>
<dbReference type="PANTHER" id="PTHR48100">
    <property type="entry name" value="BROAD-SPECIFICITY PHOSPHATASE YOR283W-RELATED"/>
    <property type="match status" value="1"/>
</dbReference>
<dbReference type="InterPro" id="IPR029033">
    <property type="entry name" value="His_PPase_superfam"/>
</dbReference>
<dbReference type="EMBL" id="SATR01000021">
    <property type="protein sequence ID" value="TFH90911.1"/>
    <property type="molecule type" value="Genomic_DNA"/>
</dbReference>
<dbReference type="Proteomes" id="UP000297753">
    <property type="component" value="Unassembled WGS sequence"/>
</dbReference>
<dbReference type="SUPFAM" id="SSF53254">
    <property type="entry name" value="Phosphoglycerate mutase-like"/>
    <property type="match status" value="1"/>
</dbReference>
<dbReference type="PANTHER" id="PTHR48100:SF1">
    <property type="entry name" value="HISTIDINE PHOSPHATASE FAMILY PROTEIN-RELATED"/>
    <property type="match status" value="1"/>
</dbReference>
<dbReference type="CDD" id="cd07067">
    <property type="entry name" value="HP_PGM_like"/>
    <property type="match status" value="1"/>
</dbReference>
<evidence type="ECO:0000256" key="2">
    <source>
        <dbReference type="PIRSR" id="PIRSR613078-2"/>
    </source>
</evidence>
<accession>A0A4Y8WF35</accession>
<dbReference type="OrthoDB" id="9783269at2"/>
<protein>
    <submittedName>
        <fullName evidence="3">Alpha-ribazole phosphatase</fullName>
    </submittedName>
</protein>
<dbReference type="Pfam" id="PF00300">
    <property type="entry name" value="His_Phos_1"/>
    <property type="match status" value="1"/>
</dbReference>
<proteinExistence type="predicted"/>
<sequence length="210" mass="23551">MTQPMTEMKTFNIYLLRHGKTQGAPALYGHTDIEVSLATQHSICNALSKEGLGFTAIESSPLKRCQVLAQQLVDDCPELALNVTDNWKETHFGDLDGVPFEEASSDWAKFDAFWRDPANNVLPNAEPLEQFYNRISKAWESFIQTLDQDTLIVCHGGTIRMILANVLQLDCANPSLYSTLQIGHQTLTHIQLTQADKNYLRVCMIGKPLI</sequence>
<evidence type="ECO:0000313" key="4">
    <source>
        <dbReference type="Proteomes" id="UP000297753"/>
    </source>
</evidence>
<comment type="caution">
    <text evidence="3">The sequence shown here is derived from an EMBL/GenBank/DDBJ whole genome shotgun (WGS) entry which is preliminary data.</text>
</comment>
<feature type="active site" description="Proton donor/acceptor" evidence="1">
    <location>
        <position position="89"/>
    </location>
</feature>